<proteinExistence type="predicted"/>
<name>A0A1J1IY87_9DIPT</name>
<keyword evidence="2" id="KW-1185">Reference proteome</keyword>
<reference evidence="1 2" key="1">
    <citation type="submission" date="2015-04" db="EMBL/GenBank/DDBJ databases">
        <authorList>
            <person name="Syromyatnikov M.Y."/>
            <person name="Popov V.N."/>
        </authorList>
    </citation>
    <scope>NUCLEOTIDE SEQUENCE [LARGE SCALE GENOMIC DNA]</scope>
</reference>
<organism evidence="1 2">
    <name type="scientific">Clunio marinus</name>
    <dbReference type="NCBI Taxonomy" id="568069"/>
    <lineage>
        <taxon>Eukaryota</taxon>
        <taxon>Metazoa</taxon>
        <taxon>Ecdysozoa</taxon>
        <taxon>Arthropoda</taxon>
        <taxon>Hexapoda</taxon>
        <taxon>Insecta</taxon>
        <taxon>Pterygota</taxon>
        <taxon>Neoptera</taxon>
        <taxon>Endopterygota</taxon>
        <taxon>Diptera</taxon>
        <taxon>Nematocera</taxon>
        <taxon>Chironomoidea</taxon>
        <taxon>Chironomidae</taxon>
        <taxon>Clunio</taxon>
    </lineage>
</organism>
<evidence type="ECO:0000313" key="1">
    <source>
        <dbReference type="EMBL" id="CRL04666.1"/>
    </source>
</evidence>
<accession>A0A1J1IY87</accession>
<gene>
    <name evidence="1" type="ORF">CLUMA_CG017730</name>
</gene>
<protein>
    <submittedName>
        <fullName evidence="1">CLUMA_CG017730, isoform A</fullName>
    </submittedName>
</protein>
<dbReference type="Proteomes" id="UP000183832">
    <property type="component" value="Unassembled WGS sequence"/>
</dbReference>
<dbReference type="AlphaFoldDB" id="A0A1J1IY87"/>
<sequence length="86" mass="9622">MLGNEWSSEDAATTAAAAGRLFMMMKIHSYGRSFAQLAALPPLAVPALRVVVELTIDKIYLFMMTRLQFLSTSVINIIIIREGREY</sequence>
<dbReference type="EMBL" id="CVRI01000063">
    <property type="protein sequence ID" value="CRL04666.1"/>
    <property type="molecule type" value="Genomic_DNA"/>
</dbReference>
<evidence type="ECO:0000313" key="2">
    <source>
        <dbReference type="Proteomes" id="UP000183832"/>
    </source>
</evidence>